<dbReference type="Gramene" id="ONK80902">
    <property type="protein sequence ID" value="ONK80902"/>
    <property type="gene ID" value="A4U43_C01F23010"/>
</dbReference>
<feature type="compositionally biased region" description="Polar residues" evidence="1">
    <location>
        <begin position="152"/>
        <end position="164"/>
    </location>
</feature>
<organism evidence="2 3">
    <name type="scientific">Asparagus officinalis</name>
    <name type="common">Garden asparagus</name>
    <dbReference type="NCBI Taxonomy" id="4686"/>
    <lineage>
        <taxon>Eukaryota</taxon>
        <taxon>Viridiplantae</taxon>
        <taxon>Streptophyta</taxon>
        <taxon>Embryophyta</taxon>
        <taxon>Tracheophyta</taxon>
        <taxon>Spermatophyta</taxon>
        <taxon>Magnoliopsida</taxon>
        <taxon>Liliopsida</taxon>
        <taxon>Asparagales</taxon>
        <taxon>Asparagaceae</taxon>
        <taxon>Asparagoideae</taxon>
        <taxon>Asparagus</taxon>
    </lineage>
</organism>
<keyword evidence="3" id="KW-1185">Reference proteome</keyword>
<accession>A0A5P1FS22</accession>
<feature type="region of interest" description="Disordered" evidence="1">
    <location>
        <begin position="152"/>
        <end position="203"/>
    </location>
</feature>
<name>A0A5P1FS22_ASPOF</name>
<dbReference type="Proteomes" id="UP000243459">
    <property type="component" value="Chromosome 1"/>
</dbReference>
<dbReference type="AlphaFoldDB" id="A0A5P1FS22"/>
<reference evidence="3" key="1">
    <citation type="journal article" date="2017" name="Nat. Commun.">
        <title>The asparagus genome sheds light on the origin and evolution of a young Y chromosome.</title>
        <authorList>
            <person name="Harkess A."/>
            <person name="Zhou J."/>
            <person name="Xu C."/>
            <person name="Bowers J.E."/>
            <person name="Van der Hulst R."/>
            <person name="Ayyampalayam S."/>
            <person name="Mercati F."/>
            <person name="Riccardi P."/>
            <person name="McKain M.R."/>
            <person name="Kakrana A."/>
            <person name="Tang H."/>
            <person name="Ray J."/>
            <person name="Groenendijk J."/>
            <person name="Arikit S."/>
            <person name="Mathioni S.M."/>
            <person name="Nakano M."/>
            <person name="Shan H."/>
            <person name="Telgmann-Rauber A."/>
            <person name="Kanno A."/>
            <person name="Yue Z."/>
            <person name="Chen H."/>
            <person name="Li W."/>
            <person name="Chen Y."/>
            <person name="Xu X."/>
            <person name="Zhang Y."/>
            <person name="Luo S."/>
            <person name="Chen H."/>
            <person name="Gao J."/>
            <person name="Mao Z."/>
            <person name="Pires J.C."/>
            <person name="Luo M."/>
            <person name="Kudrna D."/>
            <person name="Wing R.A."/>
            <person name="Meyers B.C."/>
            <person name="Yi K."/>
            <person name="Kong H."/>
            <person name="Lavrijsen P."/>
            <person name="Sunseri F."/>
            <person name="Falavigna A."/>
            <person name="Ye Y."/>
            <person name="Leebens-Mack J.H."/>
            <person name="Chen G."/>
        </authorList>
    </citation>
    <scope>NUCLEOTIDE SEQUENCE [LARGE SCALE GENOMIC DNA]</scope>
    <source>
        <strain evidence="3">cv. DH0086</strain>
    </source>
</reference>
<evidence type="ECO:0000313" key="2">
    <source>
        <dbReference type="EMBL" id="ONK80902.1"/>
    </source>
</evidence>
<evidence type="ECO:0000313" key="3">
    <source>
        <dbReference type="Proteomes" id="UP000243459"/>
    </source>
</evidence>
<dbReference type="EMBL" id="CM007381">
    <property type="protein sequence ID" value="ONK80902.1"/>
    <property type="molecule type" value="Genomic_DNA"/>
</dbReference>
<protein>
    <submittedName>
        <fullName evidence="2">Uncharacterized protein</fullName>
    </submittedName>
</protein>
<evidence type="ECO:0000256" key="1">
    <source>
        <dbReference type="SAM" id="MobiDB-lite"/>
    </source>
</evidence>
<sequence>MESEGSFEDQGLGDFAHDVITGGEARETAINLLEEHGFIWWRLLLNILSVIEQEGGLIVPLLSIEVRVAVPSSPSILRPPVVLLNIFVPSPSIPRPPVVLLNVLSSPPPQRFIVASPSTFYRRLPLSSSTSSSGPVVASPSAPQLLVVPSSSSTFRRYPPSTSSSRHRLAPHLVPEPSLSSGIAAHPRRYEREAPDLSGAQEV</sequence>
<gene>
    <name evidence="2" type="ORF">A4U43_C01F23010</name>
</gene>
<proteinExistence type="predicted"/>